<keyword evidence="3" id="KW-1185">Reference proteome</keyword>
<accession>A0A0L0G5R3</accession>
<gene>
    <name evidence="2" type="ORF">SARC_03410</name>
</gene>
<feature type="domain" description="Methyltransferase small" evidence="1">
    <location>
        <begin position="251"/>
        <end position="301"/>
    </location>
</feature>
<evidence type="ECO:0000313" key="2">
    <source>
        <dbReference type="EMBL" id="KNC84365.1"/>
    </source>
</evidence>
<dbReference type="OrthoDB" id="413520at2759"/>
<dbReference type="SUPFAM" id="SSF53335">
    <property type="entry name" value="S-adenosyl-L-methionine-dependent methyltransferases"/>
    <property type="match status" value="1"/>
</dbReference>
<evidence type="ECO:0000313" key="3">
    <source>
        <dbReference type="Proteomes" id="UP000054560"/>
    </source>
</evidence>
<sequence>MAENMETNTVTEVLLLPPPPSLTYSPLFLGVLLADRSVYALLEVCETLPKSTIATLTTIADKQESISLYFVVSGGRTQASACLLATEYALEVKLGAPLESFASFTKINLEVYINEYGIVSVSAAEEVGLGVTSEPTELIFDLQNPTTCRPDFDRHESTTQLYDPALVRRLPIKLPHRTIAVLDKVYTIKQQFTGDVPVSQHDLTGCALWESGIIAAHFLPQVFTTAYRTTEDNKASCHGNDTLSIGSSGRRMRVLEIGCGAGLVSTVVADQCPFIDIVGTDGEELALRLSAENARRNGVSVVESLDVCSERPELCTLTDDTVFCSKTSTEKPSIAKVQRRTTILCQQGRVMFARLDWNDACGIQEFTKQLGPFDFIIGSDLVYPAAPIHPLLNVLKSTMTKETTAYIVTKNRTGEGDEFVDNLSTAKWVKNLTIHGADVICDEFRTQQANFRSVSFKAVYC</sequence>
<dbReference type="SUPFAM" id="SSF100920">
    <property type="entry name" value="Heat shock protein 70kD (HSP70), peptide-binding domain"/>
    <property type="match status" value="1"/>
</dbReference>
<reference evidence="2 3" key="1">
    <citation type="submission" date="2011-02" db="EMBL/GenBank/DDBJ databases">
        <title>The Genome Sequence of Sphaeroforma arctica JP610.</title>
        <authorList>
            <consortium name="The Broad Institute Genome Sequencing Platform"/>
            <person name="Russ C."/>
            <person name="Cuomo C."/>
            <person name="Young S.K."/>
            <person name="Zeng Q."/>
            <person name="Gargeya S."/>
            <person name="Alvarado L."/>
            <person name="Berlin A."/>
            <person name="Chapman S.B."/>
            <person name="Chen Z."/>
            <person name="Freedman E."/>
            <person name="Gellesch M."/>
            <person name="Goldberg J."/>
            <person name="Griggs A."/>
            <person name="Gujja S."/>
            <person name="Heilman E."/>
            <person name="Heiman D."/>
            <person name="Howarth C."/>
            <person name="Mehta T."/>
            <person name="Neiman D."/>
            <person name="Pearson M."/>
            <person name="Roberts A."/>
            <person name="Saif S."/>
            <person name="Shea T."/>
            <person name="Shenoy N."/>
            <person name="Sisk P."/>
            <person name="Stolte C."/>
            <person name="Sykes S."/>
            <person name="White J."/>
            <person name="Yandava C."/>
            <person name="Burger G."/>
            <person name="Gray M.W."/>
            <person name="Holland P.W.H."/>
            <person name="King N."/>
            <person name="Lang F.B.F."/>
            <person name="Roger A.J."/>
            <person name="Ruiz-Trillo I."/>
            <person name="Haas B."/>
            <person name="Nusbaum C."/>
            <person name="Birren B."/>
        </authorList>
    </citation>
    <scope>NUCLEOTIDE SEQUENCE [LARGE SCALE GENOMIC DNA]</scope>
    <source>
        <strain evidence="2 3">JP610</strain>
    </source>
</reference>
<dbReference type="Gene3D" id="3.40.50.150">
    <property type="entry name" value="Vaccinia Virus protein VP39"/>
    <property type="match status" value="1"/>
</dbReference>
<dbReference type="EMBL" id="KQ241769">
    <property type="protein sequence ID" value="KNC84365.1"/>
    <property type="molecule type" value="Genomic_DNA"/>
</dbReference>
<dbReference type="InterPro" id="IPR029063">
    <property type="entry name" value="SAM-dependent_MTases_sf"/>
</dbReference>
<dbReference type="GeneID" id="25903914"/>
<dbReference type="Pfam" id="PF05175">
    <property type="entry name" value="MTS"/>
    <property type="match status" value="1"/>
</dbReference>
<dbReference type="GO" id="GO:0008168">
    <property type="term" value="F:methyltransferase activity"/>
    <property type="evidence" value="ECO:0007669"/>
    <property type="project" value="InterPro"/>
</dbReference>
<organism evidence="2 3">
    <name type="scientific">Sphaeroforma arctica JP610</name>
    <dbReference type="NCBI Taxonomy" id="667725"/>
    <lineage>
        <taxon>Eukaryota</taxon>
        <taxon>Ichthyosporea</taxon>
        <taxon>Ichthyophonida</taxon>
        <taxon>Sphaeroforma</taxon>
    </lineage>
</organism>
<dbReference type="PANTHER" id="PTHR14614">
    <property type="entry name" value="HEPATOCELLULAR CARCINOMA-ASSOCIATED ANTIGEN"/>
    <property type="match status" value="1"/>
</dbReference>
<protein>
    <recommendedName>
        <fullName evidence="1">Methyltransferase small domain-containing protein</fullName>
    </recommendedName>
</protein>
<dbReference type="Gene3D" id="2.60.34.10">
    <property type="entry name" value="Substrate Binding Domain Of DNAk, Chain A, domain 1"/>
    <property type="match status" value="1"/>
</dbReference>
<dbReference type="CDD" id="cd02440">
    <property type="entry name" value="AdoMet_MTases"/>
    <property type="match status" value="1"/>
</dbReference>
<name>A0A0L0G5R3_9EUKA</name>
<evidence type="ECO:0000259" key="1">
    <source>
        <dbReference type="Pfam" id="PF05175"/>
    </source>
</evidence>
<dbReference type="RefSeq" id="XP_014158267.1">
    <property type="nucleotide sequence ID" value="XM_014302792.1"/>
</dbReference>
<dbReference type="Pfam" id="PF10294">
    <property type="entry name" value="Methyltransf_16"/>
    <property type="match status" value="1"/>
</dbReference>
<dbReference type="PANTHER" id="PTHR14614:SF109">
    <property type="entry name" value="RIBOSOMAL LYSINE N-METHYLTRANSFERASE 5"/>
    <property type="match status" value="1"/>
</dbReference>
<dbReference type="InterPro" id="IPR019410">
    <property type="entry name" value="Methyltransf_16"/>
</dbReference>
<proteinExistence type="predicted"/>
<dbReference type="InterPro" id="IPR029047">
    <property type="entry name" value="HSP70_peptide-bd_sf"/>
</dbReference>
<dbReference type="InterPro" id="IPR007848">
    <property type="entry name" value="Small_mtfrase_dom"/>
</dbReference>
<dbReference type="AlphaFoldDB" id="A0A0L0G5R3"/>
<dbReference type="Proteomes" id="UP000054560">
    <property type="component" value="Unassembled WGS sequence"/>
</dbReference>